<comment type="caution">
    <text evidence="1">The sequence shown here is derived from an EMBL/GenBank/DDBJ whole genome shotgun (WGS) entry which is preliminary data.</text>
</comment>
<keyword evidence="2" id="KW-1185">Reference proteome</keyword>
<sequence length="93" mass="10606">MDGIVGVSKMGRSPQLQKTKTAVLQDFNNRIARRGLWPPPSTELKLPGIPLWRFHKESAYTNNPKSVEELEHYNEQTVAGNDHQILRNLEKAL</sequence>
<proteinExistence type="predicted"/>
<dbReference type="EMBL" id="BLKM01000841">
    <property type="protein sequence ID" value="GFG39010.1"/>
    <property type="molecule type" value="Genomic_DNA"/>
</dbReference>
<organism evidence="1 2">
    <name type="scientific">Coptotermes formosanus</name>
    <name type="common">Formosan subterranean termite</name>
    <dbReference type="NCBI Taxonomy" id="36987"/>
    <lineage>
        <taxon>Eukaryota</taxon>
        <taxon>Metazoa</taxon>
        <taxon>Ecdysozoa</taxon>
        <taxon>Arthropoda</taxon>
        <taxon>Hexapoda</taxon>
        <taxon>Insecta</taxon>
        <taxon>Pterygota</taxon>
        <taxon>Neoptera</taxon>
        <taxon>Polyneoptera</taxon>
        <taxon>Dictyoptera</taxon>
        <taxon>Blattodea</taxon>
        <taxon>Blattoidea</taxon>
        <taxon>Termitoidae</taxon>
        <taxon>Rhinotermitidae</taxon>
        <taxon>Coptotermes</taxon>
    </lineage>
</organism>
<evidence type="ECO:0000313" key="1">
    <source>
        <dbReference type="EMBL" id="GFG39010.1"/>
    </source>
</evidence>
<evidence type="ECO:0000313" key="2">
    <source>
        <dbReference type="Proteomes" id="UP000502823"/>
    </source>
</evidence>
<name>A0A6L2Q4Y9_COPFO</name>
<gene>
    <name evidence="1" type="ORF">Cfor_08033</name>
</gene>
<accession>A0A6L2Q4Y9</accession>
<dbReference type="AlphaFoldDB" id="A0A6L2Q4Y9"/>
<dbReference type="InParanoid" id="A0A6L2Q4Y9"/>
<protein>
    <submittedName>
        <fullName evidence="1">Uncharacterized protein</fullName>
    </submittedName>
</protein>
<dbReference type="Proteomes" id="UP000502823">
    <property type="component" value="Unassembled WGS sequence"/>
</dbReference>
<reference evidence="2" key="1">
    <citation type="submission" date="2020-01" db="EMBL/GenBank/DDBJ databases">
        <title>Draft genome sequence of the Termite Coptotermes fromosanus.</title>
        <authorList>
            <person name="Itakura S."/>
            <person name="Yosikawa Y."/>
            <person name="Umezawa K."/>
        </authorList>
    </citation>
    <scope>NUCLEOTIDE SEQUENCE [LARGE SCALE GENOMIC DNA]</scope>
</reference>